<dbReference type="Pfam" id="PF03939">
    <property type="entry name" value="Ribosomal_L23eN"/>
    <property type="match status" value="1"/>
</dbReference>
<keyword evidence="4" id="KW-1185">Reference proteome</keyword>
<dbReference type="InterPro" id="IPR013025">
    <property type="entry name" value="Ribosomal_uL23-like"/>
</dbReference>
<feature type="region of interest" description="Disordered" evidence="1">
    <location>
        <begin position="1"/>
        <end position="24"/>
    </location>
</feature>
<feature type="domain" description="Large ribosomal subunit protein uL23 N-terminal" evidence="2">
    <location>
        <begin position="22"/>
        <end position="65"/>
    </location>
</feature>
<evidence type="ECO:0000256" key="1">
    <source>
        <dbReference type="SAM" id="MobiDB-lite"/>
    </source>
</evidence>
<dbReference type="InterPro" id="IPR005633">
    <property type="entry name" value="Ribosomal_uL23_N"/>
</dbReference>
<organism evidence="3 4">
    <name type="scientific">Papaver nudicaule</name>
    <name type="common">Iceland poppy</name>
    <dbReference type="NCBI Taxonomy" id="74823"/>
    <lineage>
        <taxon>Eukaryota</taxon>
        <taxon>Viridiplantae</taxon>
        <taxon>Streptophyta</taxon>
        <taxon>Embryophyta</taxon>
        <taxon>Tracheophyta</taxon>
        <taxon>Spermatophyta</taxon>
        <taxon>Magnoliopsida</taxon>
        <taxon>Ranunculales</taxon>
        <taxon>Papaveraceae</taxon>
        <taxon>Papaveroideae</taxon>
        <taxon>Papaver</taxon>
    </lineage>
</organism>
<evidence type="ECO:0000313" key="4">
    <source>
        <dbReference type="Proteomes" id="UP001177140"/>
    </source>
</evidence>
<dbReference type="GO" id="GO:0003735">
    <property type="term" value="F:structural constituent of ribosome"/>
    <property type="evidence" value="ECO:0007669"/>
    <property type="project" value="InterPro"/>
</dbReference>
<dbReference type="AlphaFoldDB" id="A0AA41V680"/>
<evidence type="ECO:0000313" key="3">
    <source>
        <dbReference type="EMBL" id="MCL7032286.1"/>
    </source>
</evidence>
<gene>
    <name evidence="3" type="ORF">MKW94_021504</name>
</gene>
<proteinExistence type="predicted"/>
<dbReference type="GO" id="GO:0006412">
    <property type="term" value="P:translation"/>
    <property type="evidence" value="ECO:0007669"/>
    <property type="project" value="InterPro"/>
</dbReference>
<protein>
    <recommendedName>
        <fullName evidence="2">Large ribosomal subunit protein uL23 N-terminal domain-containing protein</fullName>
    </recommendedName>
</protein>
<feature type="compositionally biased region" description="Basic residues" evidence="1">
    <location>
        <begin position="39"/>
        <end position="64"/>
    </location>
</feature>
<comment type="caution">
    <text evidence="3">The sequence shown here is derived from an EMBL/GenBank/DDBJ whole genome shotgun (WGS) entry which is preliminary data.</text>
</comment>
<dbReference type="GO" id="GO:0005840">
    <property type="term" value="C:ribosome"/>
    <property type="evidence" value="ECO:0007669"/>
    <property type="project" value="InterPro"/>
</dbReference>
<name>A0AA41V680_PAPNU</name>
<accession>A0AA41V680</accession>
<sequence>MNPSRMKRNKANGRVATKHGDPKARALKAAKAITVGASKLKKKTKKVRTSSTFHRPKTLKKKRNPNSTTYNTLVFIADIHADNQKKTEAAVKNMYGRMDGTNKAYVRLAPDAANKEDVSASRDQSAY</sequence>
<feature type="compositionally biased region" description="Basic residues" evidence="1">
    <location>
        <begin position="1"/>
        <end position="11"/>
    </location>
</feature>
<reference evidence="3" key="1">
    <citation type="submission" date="2022-03" db="EMBL/GenBank/DDBJ databases">
        <title>A functionally conserved STORR gene fusion in Papaver species that diverged 16.8 million years ago.</title>
        <authorList>
            <person name="Catania T."/>
        </authorList>
    </citation>
    <scope>NUCLEOTIDE SEQUENCE</scope>
    <source>
        <strain evidence="3">S-191538</strain>
    </source>
</reference>
<dbReference type="Proteomes" id="UP001177140">
    <property type="component" value="Unassembled WGS sequence"/>
</dbReference>
<dbReference type="EMBL" id="JAJJMA010121708">
    <property type="protein sequence ID" value="MCL7032286.1"/>
    <property type="molecule type" value="Genomic_DNA"/>
</dbReference>
<dbReference type="PANTHER" id="PTHR11620">
    <property type="entry name" value="60S RIBOSOMAL PROTEIN L23A"/>
    <property type="match status" value="1"/>
</dbReference>
<feature type="region of interest" description="Disordered" evidence="1">
    <location>
        <begin position="38"/>
        <end position="66"/>
    </location>
</feature>
<evidence type="ECO:0000259" key="2">
    <source>
        <dbReference type="Pfam" id="PF03939"/>
    </source>
</evidence>